<feature type="signal peptide" evidence="8">
    <location>
        <begin position="1"/>
        <end position="18"/>
    </location>
</feature>
<gene>
    <name evidence="11" type="ORF">FNV43_RR24703</name>
</gene>
<dbReference type="FunFam" id="3.30.70.80:FF:000002">
    <property type="entry name" value="Subtilisin-like protease SBT5.3"/>
    <property type="match status" value="1"/>
</dbReference>
<evidence type="ECO:0000256" key="8">
    <source>
        <dbReference type="SAM" id="SignalP"/>
    </source>
</evidence>
<accession>A0A8K0GQH1</accession>
<protein>
    <recommendedName>
        <fullName evidence="13">Cucumisin</fullName>
    </recommendedName>
</protein>
<dbReference type="PANTHER" id="PTHR10795">
    <property type="entry name" value="PROPROTEIN CONVERTASE SUBTILISIN/KEXIN"/>
    <property type="match status" value="1"/>
</dbReference>
<comment type="caution">
    <text evidence="7">Lacks conserved residue(s) required for the propagation of feature annotation.</text>
</comment>
<keyword evidence="6" id="KW-0720">Serine protease</keyword>
<feature type="chain" id="PRO_5035421131" description="Cucumisin" evidence="8">
    <location>
        <begin position="19"/>
        <end position="227"/>
    </location>
</feature>
<comment type="subcellular location">
    <subcellularLocation>
        <location evidence="1">Secreted</location>
    </subcellularLocation>
</comment>
<dbReference type="Gene3D" id="3.40.50.200">
    <property type="entry name" value="Peptidase S8/S53 domain"/>
    <property type="match status" value="1"/>
</dbReference>
<evidence type="ECO:0000256" key="7">
    <source>
        <dbReference type="PROSITE-ProRule" id="PRU01240"/>
    </source>
</evidence>
<comment type="similarity">
    <text evidence="2 7">Belongs to the peptidase S8 family.</text>
</comment>
<dbReference type="GO" id="GO:0006508">
    <property type="term" value="P:proteolysis"/>
    <property type="evidence" value="ECO:0007669"/>
    <property type="project" value="UniProtKB-KW"/>
</dbReference>
<keyword evidence="4 8" id="KW-0732">Signal</keyword>
<keyword evidence="12" id="KW-1185">Reference proteome</keyword>
<reference evidence="11" key="1">
    <citation type="submission" date="2020-03" db="EMBL/GenBank/DDBJ databases">
        <title>A high-quality chromosome-level genome assembly of a woody plant with both climbing and erect habits, Rhamnella rubrinervis.</title>
        <authorList>
            <person name="Lu Z."/>
            <person name="Yang Y."/>
            <person name="Zhu X."/>
            <person name="Sun Y."/>
        </authorList>
    </citation>
    <scope>NUCLEOTIDE SEQUENCE</scope>
    <source>
        <strain evidence="11">BYM</strain>
        <tissue evidence="11">Leaf</tissue>
    </source>
</reference>
<dbReference type="AlphaFoldDB" id="A0A8K0GQH1"/>
<comment type="caution">
    <text evidence="11">The sequence shown here is derived from an EMBL/GenBank/DDBJ whole genome shotgun (WGS) entry which is preliminary data.</text>
</comment>
<sequence length="227" mass="24710">MAISWLLLFSFTSTLLIASHHSSAAYIVYMGDRPKEEVSAPSFHLNMLQRVIIGSNKIPPAESLLHSYKRSFNGFAAKLTKEEAEKMAEMEGVVSVFPNQKLELHTTKSWDFIGFPQNVKRSTVESDVIIGVFDTGIWPESESFDDKGLGPPPAKWKGTCQVSSNFTCNKKIIGAKFYRSEGTIVEGDIMSPRDTDGHGTHTASTAAGALVNMASPGTIPLFGLPGL</sequence>
<dbReference type="SUPFAM" id="SSF52743">
    <property type="entry name" value="Subtilisin-like"/>
    <property type="match status" value="1"/>
</dbReference>
<keyword evidence="3" id="KW-0645">Protease</keyword>
<dbReference type="Proteomes" id="UP000796880">
    <property type="component" value="Unassembled WGS sequence"/>
</dbReference>
<dbReference type="Pfam" id="PF05922">
    <property type="entry name" value="Inhibitor_I9"/>
    <property type="match status" value="1"/>
</dbReference>
<dbReference type="EMBL" id="VOIH02000011">
    <property type="protein sequence ID" value="KAF3433601.1"/>
    <property type="molecule type" value="Genomic_DNA"/>
</dbReference>
<evidence type="ECO:0000259" key="9">
    <source>
        <dbReference type="Pfam" id="PF00082"/>
    </source>
</evidence>
<evidence type="ECO:0000256" key="3">
    <source>
        <dbReference type="ARBA" id="ARBA00022670"/>
    </source>
</evidence>
<feature type="domain" description="Peptidase S8/S53" evidence="9">
    <location>
        <begin position="126"/>
        <end position="212"/>
    </location>
</feature>
<evidence type="ECO:0000313" key="11">
    <source>
        <dbReference type="EMBL" id="KAF3433601.1"/>
    </source>
</evidence>
<name>A0A8K0GQH1_9ROSA</name>
<dbReference type="GO" id="GO:0005576">
    <property type="term" value="C:extracellular region"/>
    <property type="evidence" value="ECO:0007669"/>
    <property type="project" value="UniProtKB-SubCell"/>
</dbReference>
<dbReference type="Pfam" id="PF00082">
    <property type="entry name" value="Peptidase_S8"/>
    <property type="match status" value="1"/>
</dbReference>
<evidence type="ECO:0000256" key="1">
    <source>
        <dbReference type="ARBA" id="ARBA00004613"/>
    </source>
</evidence>
<feature type="domain" description="Inhibitor I9" evidence="10">
    <location>
        <begin position="26"/>
        <end position="105"/>
    </location>
</feature>
<dbReference type="InterPro" id="IPR010259">
    <property type="entry name" value="S8pro/Inhibitor_I9"/>
</dbReference>
<dbReference type="InterPro" id="IPR037045">
    <property type="entry name" value="S8pro/Inhibitor_I9_sf"/>
</dbReference>
<organism evidence="11 12">
    <name type="scientific">Rhamnella rubrinervis</name>
    <dbReference type="NCBI Taxonomy" id="2594499"/>
    <lineage>
        <taxon>Eukaryota</taxon>
        <taxon>Viridiplantae</taxon>
        <taxon>Streptophyta</taxon>
        <taxon>Embryophyta</taxon>
        <taxon>Tracheophyta</taxon>
        <taxon>Spermatophyta</taxon>
        <taxon>Magnoliopsida</taxon>
        <taxon>eudicotyledons</taxon>
        <taxon>Gunneridae</taxon>
        <taxon>Pentapetalae</taxon>
        <taxon>rosids</taxon>
        <taxon>fabids</taxon>
        <taxon>Rosales</taxon>
        <taxon>Rhamnaceae</taxon>
        <taxon>rhamnoid group</taxon>
        <taxon>Rhamneae</taxon>
        <taxon>Rhamnella</taxon>
    </lineage>
</organism>
<evidence type="ECO:0000256" key="6">
    <source>
        <dbReference type="ARBA" id="ARBA00022825"/>
    </source>
</evidence>
<dbReference type="InterPro" id="IPR045051">
    <property type="entry name" value="SBT"/>
</dbReference>
<proteinExistence type="inferred from homology"/>
<evidence type="ECO:0000256" key="2">
    <source>
        <dbReference type="ARBA" id="ARBA00011073"/>
    </source>
</evidence>
<dbReference type="InterPro" id="IPR000209">
    <property type="entry name" value="Peptidase_S8/S53_dom"/>
</dbReference>
<keyword evidence="5" id="KW-0378">Hydrolase</keyword>
<dbReference type="InterPro" id="IPR036852">
    <property type="entry name" value="Peptidase_S8/S53_dom_sf"/>
</dbReference>
<evidence type="ECO:0008006" key="13">
    <source>
        <dbReference type="Google" id="ProtNLM"/>
    </source>
</evidence>
<evidence type="ECO:0000313" key="12">
    <source>
        <dbReference type="Proteomes" id="UP000796880"/>
    </source>
</evidence>
<dbReference type="OrthoDB" id="2014869at2759"/>
<evidence type="ECO:0000256" key="5">
    <source>
        <dbReference type="ARBA" id="ARBA00022801"/>
    </source>
</evidence>
<evidence type="ECO:0000259" key="10">
    <source>
        <dbReference type="Pfam" id="PF05922"/>
    </source>
</evidence>
<dbReference type="GO" id="GO:0004252">
    <property type="term" value="F:serine-type endopeptidase activity"/>
    <property type="evidence" value="ECO:0007669"/>
    <property type="project" value="InterPro"/>
</dbReference>
<dbReference type="Gene3D" id="3.30.70.80">
    <property type="entry name" value="Peptidase S8 propeptide/proteinase inhibitor I9"/>
    <property type="match status" value="1"/>
</dbReference>
<dbReference type="PROSITE" id="PS51892">
    <property type="entry name" value="SUBTILASE"/>
    <property type="match status" value="1"/>
</dbReference>
<evidence type="ECO:0000256" key="4">
    <source>
        <dbReference type="ARBA" id="ARBA00022729"/>
    </source>
</evidence>